<comment type="caution">
    <text evidence="2">The sequence shown here is derived from an EMBL/GenBank/DDBJ whole genome shotgun (WGS) entry which is preliminary data.</text>
</comment>
<name>A0A640SLW2_9ACTN</name>
<keyword evidence="1" id="KW-1133">Transmembrane helix</keyword>
<sequence>MCALAAGPLLVGAVAQVTDLLRHGLQGYYGAPGWLNLYGSWTALLAPLAAALLISGKRRGTDLPCGVVTTDLAARASYG</sequence>
<proteinExistence type="predicted"/>
<organism evidence="2 3">
    <name type="scientific">Streptomyces glebosus</name>
    <dbReference type="NCBI Taxonomy" id="249580"/>
    <lineage>
        <taxon>Bacteria</taxon>
        <taxon>Bacillati</taxon>
        <taxon>Actinomycetota</taxon>
        <taxon>Actinomycetes</taxon>
        <taxon>Kitasatosporales</taxon>
        <taxon>Streptomycetaceae</taxon>
        <taxon>Streptomyces</taxon>
    </lineage>
</organism>
<gene>
    <name evidence="2" type="ORF">Sgleb_01050</name>
</gene>
<dbReference type="EMBL" id="BLIO01000001">
    <property type="protein sequence ID" value="GFE12058.1"/>
    <property type="molecule type" value="Genomic_DNA"/>
</dbReference>
<evidence type="ECO:0000313" key="2">
    <source>
        <dbReference type="EMBL" id="GFE12058.1"/>
    </source>
</evidence>
<keyword evidence="1" id="KW-0472">Membrane</keyword>
<keyword evidence="1" id="KW-0812">Transmembrane</keyword>
<reference evidence="2 3" key="1">
    <citation type="submission" date="2019-12" db="EMBL/GenBank/DDBJ databases">
        <title>Whole genome shotgun sequence of Streptomyces hygroscopicus subsp. glebosus NBRC 13786.</title>
        <authorList>
            <person name="Ichikawa N."/>
            <person name="Kimura A."/>
            <person name="Kitahashi Y."/>
            <person name="Komaki H."/>
            <person name="Tamura T."/>
        </authorList>
    </citation>
    <scope>NUCLEOTIDE SEQUENCE [LARGE SCALE GENOMIC DNA]</scope>
    <source>
        <strain evidence="2 3">NBRC 13786</strain>
    </source>
</reference>
<protein>
    <submittedName>
        <fullName evidence="2">Uncharacterized protein</fullName>
    </submittedName>
</protein>
<feature type="transmembrane region" description="Helical" evidence="1">
    <location>
        <begin position="31"/>
        <end position="54"/>
    </location>
</feature>
<dbReference type="AlphaFoldDB" id="A0A640SLW2"/>
<evidence type="ECO:0000313" key="3">
    <source>
        <dbReference type="Proteomes" id="UP000430079"/>
    </source>
</evidence>
<keyword evidence="3" id="KW-1185">Reference proteome</keyword>
<evidence type="ECO:0000256" key="1">
    <source>
        <dbReference type="SAM" id="Phobius"/>
    </source>
</evidence>
<dbReference type="Proteomes" id="UP000430079">
    <property type="component" value="Unassembled WGS sequence"/>
</dbReference>
<accession>A0A640SLW2</accession>